<name>A0A1L9R980_ASPWE</name>
<dbReference type="RefSeq" id="XP_040685094.1">
    <property type="nucleotide sequence ID" value="XM_040831517.1"/>
</dbReference>
<keyword evidence="3" id="KW-1185">Reference proteome</keyword>
<organism evidence="2 3">
    <name type="scientific">Aspergillus wentii DTO 134E9</name>
    <dbReference type="NCBI Taxonomy" id="1073089"/>
    <lineage>
        <taxon>Eukaryota</taxon>
        <taxon>Fungi</taxon>
        <taxon>Dikarya</taxon>
        <taxon>Ascomycota</taxon>
        <taxon>Pezizomycotina</taxon>
        <taxon>Eurotiomycetes</taxon>
        <taxon>Eurotiomycetidae</taxon>
        <taxon>Eurotiales</taxon>
        <taxon>Aspergillaceae</taxon>
        <taxon>Aspergillus</taxon>
        <taxon>Aspergillus subgen. Cremei</taxon>
    </lineage>
</organism>
<dbReference type="EMBL" id="KV878216">
    <property type="protein sequence ID" value="OJJ31417.1"/>
    <property type="molecule type" value="Genomic_DNA"/>
</dbReference>
<evidence type="ECO:0000256" key="1">
    <source>
        <dbReference type="SAM" id="MobiDB-lite"/>
    </source>
</evidence>
<feature type="region of interest" description="Disordered" evidence="1">
    <location>
        <begin position="107"/>
        <end position="143"/>
    </location>
</feature>
<feature type="region of interest" description="Disordered" evidence="1">
    <location>
        <begin position="31"/>
        <end position="84"/>
    </location>
</feature>
<dbReference type="VEuPathDB" id="FungiDB:ASPWEDRAFT_176492"/>
<dbReference type="GeneID" id="63747365"/>
<feature type="compositionally biased region" description="Polar residues" evidence="1">
    <location>
        <begin position="107"/>
        <end position="128"/>
    </location>
</feature>
<reference evidence="3" key="1">
    <citation type="journal article" date="2017" name="Genome Biol.">
        <title>Comparative genomics reveals high biological diversity and specific adaptations in the industrially and medically important fungal genus Aspergillus.</title>
        <authorList>
            <person name="de Vries R.P."/>
            <person name="Riley R."/>
            <person name="Wiebenga A."/>
            <person name="Aguilar-Osorio G."/>
            <person name="Amillis S."/>
            <person name="Uchima C.A."/>
            <person name="Anderluh G."/>
            <person name="Asadollahi M."/>
            <person name="Askin M."/>
            <person name="Barry K."/>
            <person name="Battaglia E."/>
            <person name="Bayram O."/>
            <person name="Benocci T."/>
            <person name="Braus-Stromeyer S.A."/>
            <person name="Caldana C."/>
            <person name="Canovas D."/>
            <person name="Cerqueira G.C."/>
            <person name="Chen F."/>
            <person name="Chen W."/>
            <person name="Choi C."/>
            <person name="Clum A."/>
            <person name="Dos Santos R.A."/>
            <person name="Damasio A.R."/>
            <person name="Diallinas G."/>
            <person name="Emri T."/>
            <person name="Fekete E."/>
            <person name="Flipphi M."/>
            <person name="Freyberg S."/>
            <person name="Gallo A."/>
            <person name="Gournas C."/>
            <person name="Habgood R."/>
            <person name="Hainaut M."/>
            <person name="Harispe M.L."/>
            <person name="Henrissat B."/>
            <person name="Hilden K.S."/>
            <person name="Hope R."/>
            <person name="Hossain A."/>
            <person name="Karabika E."/>
            <person name="Karaffa L."/>
            <person name="Karanyi Z."/>
            <person name="Krasevec N."/>
            <person name="Kuo A."/>
            <person name="Kusch H."/>
            <person name="LaButti K."/>
            <person name="Lagendijk E.L."/>
            <person name="Lapidus A."/>
            <person name="Levasseur A."/>
            <person name="Lindquist E."/>
            <person name="Lipzen A."/>
            <person name="Logrieco A.F."/>
            <person name="MacCabe A."/>
            <person name="Maekelae M.R."/>
            <person name="Malavazi I."/>
            <person name="Melin P."/>
            <person name="Meyer V."/>
            <person name="Mielnichuk N."/>
            <person name="Miskei M."/>
            <person name="Molnar A.P."/>
            <person name="Mule G."/>
            <person name="Ngan C.Y."/>
            <person name="Orejas M."/>
            <person name="Orosz E."/>
            <person name="Ouedraogo J.P."/>
            <person name="Overkamp K.M."/>
            <person name="Park H.-S."/>
            <person name="Perrone G."/>
            <person name="Piumi F."/>
            <person name="Punt P.J."/>
            <person name="Ram A.F."/>
            <person name="Ramon A."/>
            <person name="Rauscher S."/>
            <person name="Record E."/>
            <person name="Riano-Pachon D.M."/>
            <person name="Robert V."/>
            <person name="Roehrig J."/>
            <person name="Ruller R."/>
            <person name="Salamov A."/>
            <person name="Salih N.S."/>
            <person name="Samson R.A."/>
            <person name="Sandor E."/>
            <person name="Sanguinetti M."/>
            <person name="Schuetze T."/>
            <person name="Sepcic K."/>
            <person name="Shelest E."/>
            <person name="Sherlock G."/>
            <person name="Sophianopoulou V."/>
            <person name="Squina F.M."/>
            <person name="Sun H."/>
            <person name="Susca A."/>
            <person name="Todd R.B."/>
            <person name="Tsang A."/>
            <person name="Unkles S.E."/>
            <person name="van de Wiele N."/>
            <person name="van Rossen-Uffink D."/>
            <person name="Oliveira J.V."/>
            <person name="Vesth T.C."/>
            <person name="Visser J."/>
            <person name="Yu J.-H."/>
            <person name="Zhou M."/>
            <person name="Andersen M.R."/>
            <person name="Archer D.B."/>
            <person name="Baker S.E."/>
            <person name="Benoit I."/>
            <person name="Brakhage A.A."/>
            <person name="Braus G.H."/>
            <person name="Fischer R."/>
            <person name="Frisvad J.C."/>
            <person name="Goldman G.H."/>
            <person name="Houbraken J."/>
            <person name="Oakley B."/>
            <person name="Pocsi I."/>
            <person name="Scazzocchio C."/>
            <person name="Seiboth B."/>
            <person name="vanKuyk P.A."/>
            <person name="Wortman J."/>
            <person name="Dyer P.S."/>
            <person name="Grigoriev I.V."/>
        </authorList>
    </citation>
    <scope>NUCLEOTIDE SEQUENCE [LARGE SCALE GENOMIC DNA]</scope>
    <source>
        <strain evidence="3">DTO 134E9</strain>
    </source>
</reference>
<dbReference type="AlphaFoldDB" id="A0A1L9R980"/>
<gene>
    <name evidence="2" type="ORF">ASPWEDRAFT_176492</name>
</gene>
<accession>A0A1L9R980</accession>
<protein>
    <submittedName>
        <fullName evidence="2">Uncharacterized protein</fullName>
    </submittedName>
</protein>
<proteinExistence type="predicted"/>
<feature type="compositionally biased region" description="Low complexity" evidence="1">
    <location>
        <begin position="63"/>
        <end position="77"/>
    </location>
</feature>
<evidence type="ECO:0000313" key="3">
    <source>
        <dbReference type="Proteomes" id="UP000184383"/>
    </source>
</evidence>
<evidence type="ECO:0000313" key="2">
    <source>
        <dbReference type="EMBL" id="OJJ31417.1"/>
    </source>
</evidence>
<sequence length="143" mass="15067">MLRDKPSEIAEILQDNGAVVEVKSQHTQRKKFFTKRPVASRNTTIASSPRASAQPLEPPITGPSAMAFSPAASSTTSVQPNQPAAGMLLSPALSVQSLPIISAESPYSMSVASHRTDARSTPSWSNIPLSPPTMGSPDISLQS</sequence>
<feature type="compositionally biased region" description="Polar residues" evidence="1">
    <location>
        <begin position="40"/>
        <end position="51"/>
    </location>
</feature>
<dbReference type="Proteomes" id="UP000184383">
    <property type="component" value="Unassembled WGS sequence"/>
</dbReference>